<accession>A0A0K2VB18</accession>
<dbReference type="AlphaFoldDB" id="A0A0K2VB18"/>
<evidence type="ECO:0000313" key="1">
    <source>
        <dbReference type="EMBL" id="CDW47126.1"/>
    </source>
</evidence>
<name>A0A0K2VB18_LEPSM</name>
<organism evidence="1">
    <name type="scientific">Lepeophtheirus salmonis</name>
    <name type="common">Salmon louse</name>
    <name type="synonym">Caligus salmonis</name>
    <dbReference type="NCBI Taxonomy" id="72036"/>
    <lineage>
        <taxon>Eukaryota</taxon>
        <taxon>Metazoa</taxon>
        <taxon>Ecdysozoa</taxon>
        <taxon>Arthropoda</taxon>
        <taxon>Crustacea</taxon>
        <taxon>Multicrustacea</taxon>
        <taxon>Hexanauplia</taxon>
        <taxon>Copepoda</taxon>
        <taxon>Siphonostomatoida</taxon>
        <taxon>Caligidae</taxon>
        <taxon>Lepeophtheirus</taxon>
    </lineage>
</organism>
<dbReference type="EMBL" id="HACA01029765">
    <property type="protein sequence ID" value="CDW47126.1"/>
    <property type="molecule type" value="Transcribed_RNA"/>
</dbReference>
<protein>
    <submittedName>
        <fullName evidence="1">Uncharacterized protein</fullName>
    </submittedName>
</protein>
<sequence>MYVYTCKNNSDSIRICVFSNVL</sequence>
<proteinExistence type="predicted"/>
<reference evidence="1" key="1">
    <citation type="submission" date="2014-05" db="EMBL/GenBank/DDBJ databases">
        <authorList>
            <person name="Chronopoulou M."/>
        </authorList>
    </citation>
    <scope>NUCLEOTIDE SEQUENCE</scope>
    <source>
        <tissue evidence="1">Whole organism</tissue>
    </source>
</reference>